<feature type="compositionally biased region" description="Basic residues" evidence="1">
    <location>
        <begin position="45"/>
        <end position="54"/>
    </location>
</feature>
<sequence>IDYSKWDSIDTDSEAEDPSDDEPPELVSIQAVTGKQSVKQEAQKAAKRPHMVRHHHPPHPPIFKLDVPPIPAVINIPLVFYRIGSKSSNRADLDNQMVTYMKIDAISGFAPPEWQSGVGSVICARKERKLLLPYHVEGVWMFCDRILDYFGDSKGPPSQLYKREVFETLWKSYCKNHDAFRRKQGW</sequence>
<proteinExistence type="predicted"/>
<feature type="compositionally biased region" description="Polar residues" evidence="1">
    <location>
        <begin position="30"/>
        <end position="40"/>
    </location>
</feature>
<reference evidence="2" key="1">
    <citation type="journal article" date="2020" name="Stud. Mycol.">
        <title>101 Dothideomycetes genomes: a test case for predicting lifestyles and emergence of pathogens.</title>
        <authorList>
            <person name="Haridas S."/>
            <person name="Albert R."/>
            <person name="Binder M."/>
            <person name="Bloem J."/>
            <person name="Labutti K."/>
            <person name="Salamov A."/>
            <person name="Andreopoulos B."/>
            <person name="Baker S."/>
            <person name="Barry K."/>
            <person name="Bills G."/>
            <person name="Bluhm B."/>
            <person name="Cannon C."/>
            <person name="Castanera R."/>
            <person name="Culley D."/>
            <person name="Daum C."/>
            <person name="Ezra D."/>
            <person name="Gonzalez J."/>
            <person name="Henrissat B."/>
            <person name="Kuo A."/>
            <person name="Liang C."/>
            <person name="Lipzen A."/>
            <person name="Lutzoni F."/>
            <person name="Magnuson J."/>
            <person name="Mondo S."/>
            <person name="Nolan M."/>
            <person name="Ohm R."/>
            <person name="Pangilinan J."/>
            <person name="Park H.-J."/>
            <person name="Ramirez L."/>
            <person name="Alfaro M."/>
            <person name="Sun H."/>
            <person name="Tritt A."/>
            <person name="Yoshinaga Y."/>
            <person name="Zwiers L.-H."/>
            <person name="Turgeon B."/>
            <person name="Goodwin S."/>
            <person name="Spatafora J."/>
            <person name="Crous P."/>
            <person name="Grigoriev I."/>
        </authorList>
    </citation>
    <scope>NUCLEOTIDE SEQUENCE</scope>
    <source>
        <strain evidence="2">CBS 262.69</strain>
    </source>
</reference>
<evidence type="ECO:0000313" key="2">
    <source>
        <dbReference type="EMBL" id="KAF2399262.1"/>
    </source>
</evidence>
<dbReference type="AlphaFoldDB" id="A0A6G1HTD1"/>
<feature type="compositionally biased region" description="Acidic residues" evidence="1">
    <location>
        <begin position="9"/>
        <end position="24"/>
    </location>
</feature>
<feature type="non-terminal residue" evidence="2">
    <location>
        <position position="1"/>
    </location>
</feature>
<evidence type="ECO:0000313" key="3">
    <source>
        <dbReference type="Proteomes" id="UP000799640"/>
    </source>
</evidence>
<dbReference type="OrthoDB" id="437457at2759"/>
<gene>
    <name evidence="2" type="ORF">EJ06DRAFT_563720</name>
</gene>
<accession>A0A6G1HTD1</accession>
<protein>
    <submittedName>
        <fullName evidence="2">Uncharacterized protein</fullName>
    </submittedName>
</protein>
<feature type="region of interest" description="Disordered" evidence="1">
    <location>
        <begin position="1"/>
        <end position="54"/>
    </location>
</feature>
<keyword evidence="3" id="KW-1185">Reference proteome</keyword>
<evidence type="ECO:0000256" key="1">
    <source>
        <dbReference type="SAM" id="MobiDB-lite"/>
    </source>
</evidence>
<dbReference type="EMBL" id="ML996698">
    <property type="protein sequence ID" value="KAF2399262.1"/>
    <property type="molecule type" value="Genomic_DNA"/>
</dbReference>
<dbReference type="Proteomes" id="UP000799640">
    <property type="component" value="Unassembled WGS sequence"/>
</dbReference>
<name>A0A6G1HTD1_9PEZI</name>
<organism evidence="2 3">
    <name type="scientific">Trichodelitschia bisporula</name>
    <dbReference type="NCBI Taxonomy" id="703511"/>
    <lineage>
        <taxon>Eukaryota</taxon>
        <taxon>Fungi</taxon>
        <taxon>Dikarya</taxon>
        <taxon>Ascomycota</taxon>
        <taxon>Pezizomycotina</taxon>
        <taxon>Dothideomycetes</taxon>
        <taxon>Dothideomycetes incertae sedis</taxon>
        <taxon>Phaeotrichales</taxon>
        <taxon>Phaeotrichaceae</taxon>
        <taxon>Trichodelitschia</taxon>
    </lineage>
</organism>